<feature type="compositionally biased region" description="Gly residues" evidence="1">
    <location>
        <begin position="528"/>
        <end position="546"/>
    </location>
</feature>
<gene>
    <name evidence="6" type="ORF">SAMN05192534_10915</name>
</gene>
<evidence type="ECO:0000259" key="4">
    <source>
        <dbReference type="Pfam" id="PF09972"/>
    </source>
</evidence>
<dbReference type="RefSeq" id="WP_175487438.1">
    <property type="nucleotide sequence ID" value="NZ_FNDK01000009.1"/>
</dbReference>
<dbReference type="InterPro" id="IPR018702">
    <property type="entry name" value="DUF2207"/>
</dbReference>
<keyword evidence="2" id="KW-0812">Transmembrane</keyword>
<keyword evidence="3" id="KW-0732">Signal</keyword>
<dbReference type="STRING" id="568899.SAMN05192534_10915"/>
<keyword evidence="2" id="KW-1133">Transmembrane helix</keyword>
<evidence type="ECO:0000259" key="5">
    <source>
        <dbReference type="Pfam" id="PF20990"/>
    </source>
</evidence>
<organism evidence="6 7">
    <name type="scientific">Alteribacillus persepolensis</name>
    <dbReference type="NCBI Taxonomy" id="568899"/>
    <lineage>
        <taxon>Bacteria</taxon>
        <taxon>Bacillati</taxon>
        <taxon>Bacillota</taxon>
        <taxon>Bacilli</taxon>
        <taxon>Bacillales</taxon>
        <taxon>Bacillaceae</taxon>
        <taxon>Alteribacillus</taxon>
    </lineage>
</organism>
<sequence length="546" mass="60416">MKKICLFVVLFVIALFPAPVLAVDFSIDETEITASLTSSGEVHVKETHTYSFDGEFNGITRTIIPKENTSIANMQASENGESLTVKQEDNVYSIHRGGADETVSIDLFYTIKNGVEVYDDVAQFYWPFFDKSNESVYQNMTITVQPPKPAEAKAAYGYDEAYNTLHHNDEEGVTFQLGEVSSGENGDIRVAYDAALFPEAPVTSDEAMLKTMLAEKEELDEAVIARAEKREQWSSLAPFGTGVLTALALILIWHGWRKRQETLREAERQTHGSGHFPNDSMSLPAMLMFMNHGHLSAKSLTAAFLELLRKGYVEKVSEKEFTVVQHSGDYEHETHLISWLFSKIGDGTNLHVEDITAYTKKKKNQPAYRKDFQAWQRAVKKEYTQYDLYQKSTNPRWTAGIAAAVTLPLVVLYLYYGLILWTLPFIALLLFFLIFAIGYCPLTVKGQQIKHVLGSLKIGDQWKSWGKEEQVPALLFQMGMGKRDLFTNPSLSNANENWALFLILGANLHMSLDQADRHASASAAAGTGSSGGGAGAGGGGGGSGAF</sequence>
<reference evidence="7" key="1">
    <citation type="submission" date="2016-10" db="EMBL/GenBank/DDBJ databases">
        <authorList>
            <person name="Varghese N."/>
            <person name="Submissions S."/>
        </authorList>
    </citation>
    <scope>NUCLEOTIDE SEQUENCE [LARGE SCALE GENOMIC DNA]</scope>
    <source>
        <strain evidence="7">DSM 21632</strain>
    </source>
</reference>
<feature type="transmembrane region" description="Helical" evidence="2">
    <location>
        <begin position="397"/>
        <end position="416"/>
    </location>
</feature>
<evidence type="ECO:0000313" key="7">
    <source>
        <dbReference type="Proteomes" id="UP000199163"/>
    </source>
</evidence>
<feature type="domain" description="DUF2207" evidence="4">
    <location>
        <begin position="26"/>
        <end position="191"/>
    </location>
</feature>
<accession>A0A1G8EB55</accession>
<dbReference type="AlphaFoldDB" id="A0A1G8EB55"/>
<dbReference type="Proteomes" id="UP000199163">
    <property type="component" value="Unassembled WGS sequence"/>
</dbReference>
<proteinExistence type="predicted"/>
<feature type="transmembrane region" description="Helical" evidence="2">
    <location>
        <begin position="422"/>
        <end position="442"/>
    </location>
</feature>
<evidence type="ECO:0000313" key="6">
    <source>
        <dbReference type="EMBL" id="SDH67077.1"/>
    </source>
</evidence>
<dbReference type="Pfam" id="PF20990">
    <property type="entry name" value="DUF2207_C"/>
    <property type="match status" value="1"/>
</dbReference>
<dbReference type="EMBL" id="FNDK01000009">
    <property type="protein sequence ID" value="SDH67077.1"/>
    <property type="molecule type" value="Genomic_DNA"/>
</dbReference>
<evidence type="ECO:0000256" key="3">
    <source>
        <dbReference type="SAM" id="SignalP"/>
    </source>
</evidence>
<evidence type="ECO:0000256" key="1">
    <source>
        <dbReference type="SAM" id="MobiDB-lite"/>
    </source>
</evidence>
<evidence type="ECO:0000256" key="2">
    <source>
        <dbReference type="SAM" id="Phobius"/>
    </source>
</evidence>
<keyword evidence="7" id="KW-1185">Reference proteome</keyword>
<feature type="chain" id="PRO_5011495264" evidence="3">
    <location>
        <begin position="23"/>
        <end position="546"/>
    </location>
</feature>
<feature type="domain" description="Predicted membrane protein YciQ-like C-terminal" evidence="5">
    <location>
        <begin position="293"/>
        <end position="438"/>
    </location>
</feature>
<feature type="region of interest" description="Disordered" evidence="1">
    <location>
        <begin position="523"/>
        <end position="546"/>
    </location>
</feature>
<dbReference type="InterPro" id="IPR048389">
    <property type="entry name" value="YciQ-like_C"/>
</dbReference>
<name>A0A1G8EB55_9BACI</name>
<protein>
    <submittedName>
        <fullName evidence="6">Predicted membrane protein</fullName>
    </submittedName>
</protein>
<dbReference type="Pfam" id="PF09972">
    <property type="entry name" value="DUF2207"/>
    <property type="match status" value="1"/>
</dbReference>
<keyword evidence="2" id="KW-0472">Membrane</keyword>
<feature type="signal peptide" evidence="3">
    <location>
        <begin position="1"/>
        <end position="22"/>
    </location>
</feature>
<feature type="transmembrane region" description="Helical" evidence="2">
    <location>
        <begin position="236"/>
        <end position="256"/>
    </location>
</feature>